<feature type="transmembrane region" description="Helical" evidence="1">
    <location>
        <begin position="125"/>
        <end position="146"/>
    </location>
</feature>
<dbReference type="RefSeq" id="WP_193907393.1">
    <property type="nucleotide sequence ID" value="NZ_JADEXG010000025.1"/>
</dbReference>
<gene>
    <name evidence="2" type="ORF">IQ241_11985</name>
</gene>
<evidence type="ECO:0000313" key="2">
    <source>
        <dbReference type="EMBL" id="MBE9078003.1"/>
    </source>
</evidence>
<dbReference type="EMBL" id="JADEXG010000025">
    <property type="protein sequence ID" value="MBE9078003.1"/>
    <property type="molecule type" value="Genomic_DNA"/>
</dbReference>
<accession>A0A8J7AVW2</accession>
<reference evidence="2" key="1">
    <citation type="submission" date="2020-10" db="EMBL/GenBank/DDBJ databases">
        <authorList>
            <person name="Castelo-Branco R."/>
            <person name="Eusebio N."/>
            <person name="Adriana R."/>
            <person name="Vieira A."/>
            <person name="Brugerolle De Fraissinette N."/>
            <person name="Rezende De Castro R."/>
            <person name="Schneider M.P."/>
            <person name="Vasconcelos V."/>
            <person name="Leao P.N."/>
        </authorList>
    </citation>
    <scope>NUCLEOTIDE SEQUENCE</scope>
    <source>
        <strain evidence="2">LEGE 07310</strain>
    </source>
</reference>
<comment type="caution">
    <text evidence="2">The sequence shown here is derived from an EMBL/GenBank/DDBJ whole genome shotgun (WGS) entry which is preliminary data.</text>
</comment>
<protein>
    <submittedName>
        <fullName evidence="2">Uncharacterized protein</fullName>
    </submittedName>
</protein>
<feature type="transmembrane region" description="Helical" evidence="1">
    <location>
        <begin position="84"/>
        <end position="105"/>
    </location>
</feature>
<name>A0A8J7AVW2_9CYAN</name>
<proteinExistence type="predicted"/>
<dbReference type="Proteomes" id="UP000636505">
    <property type="component" value="Unassembled WGS sequence"/>
</dbReference>
<dbReference type="AlphaFoldDB" id="A0A8J7AVW2"/>
<feature type="transmembrane region" description="Helical" evidence="1">
    <location>
        <begin position="52"/>
        <end position="72"/>
    </location>
</feature>
<organism evidence="2 3">
    <name type="scientific">Vasconcelosia minhoensis LEGE 07310</name>
    <dbReference type="NCBI Taxonomy" id="915328"/>
    <lineage>
        <taxon>Bacteria</taxon>
        <taxon>Bacillati</taxon>
        <taxon>Cyanobacteriota</taxon>
        <taxon>Cyanophyceae</taxon>
        <taxon>Nodosilineales</taxon>
        <taxon>Cymatolegaceae</taxon>
        <taxon>Vasconcelosia</taxon>
        <taxon>Vasconcelosia minhoensis</taxon>
    </lineage>
</organism>
<sequence length="170" mass="17988">MKWVKAIVAGLVAGLVMFIVLAVGTKTGMAPINVPPSAAFLAATTGIQSPPLAGLLHFAYAALGSVLLVALFGRRTNILKGIGLALVLWLILMVIYSPIIGWGFFGAGGLNHQLPPTSPLYIGPAGMYVLITLVLHAIYGLIVGWMDQVWIDWTERSGADPDQSENLASH</sequence>
<evidence type="ECO:0000313" key="3">
    <source>
        <dbReference type="Proteomes" id="UP000636505"/>
    </source>
</evidence>
<keyword evidence="1" id="KW-1133">Transmembrane helix</keyword>
<keyword evidence="3" id="KW-1185">Reference proteome</keyword>
<keyword evidence="1" id="KW-0472">Membrane</keyword>
<evidence type="ECO:0000256" key="1">
    <source>
        <dbReference type="SAM" id="Phobius"/>
    </source>
</evidence>
<keyword evidence="1" id="KW-0812">Transmembrane</keyword>